<comment type="caution">
    <text evidence="3">The sequence shown here is derived from an EMBL/GenBank/DDBJ whole genome shotgun (WGS) entry which is preliminary data.</text>
</comment>
<proteinExistence type="predicted"/>
<gene>
    <name evidence="3" type="ORF">GCM10007964_71230</name>
</gene>
<evidence type="ECO:0000256" key="1">
    <source>
        <dbReference type="SAM" id="MobiDB-lite"/>
    </source>
</evidence>
<dbReference type="GO" id="GO:0006313">
    <property type="term" value="P:DNA transposition"/>
    <property type="evidence" value="ECO:0007669"/>
    <property type="project" value="InterPro"/>
</dbReference>
<evidence type="ECO:0000313" key="3">
    <source>
        <dbReference type="EMBL" id="GGL18977.1"/>
    </source>
</evidence>
<dbReference type="AlphaFoldDB" id="A0A917RQT7"/>
<evidence type="ECO:0000259" key="2">
    <source>
        <dbReference type="Pfam" id="PF01526"/>
    </source>
</evidence>
<dbReference type="Proteomes" id="UP000645217">
    <property type="component" value="Unassembled WGS sequence"/>
</dbReference>
<dbReference type="Pfam" id="PF01526">
    <property type="entry name" value="DDE_Tnp_Tn3"/>
    <property type="match status" value="1"/>
</dbReference>
<reference evidence="3" key="2">
    <citation type="submission" date="2020-09" db="EMBL/GenBank/DDBJ databases">
        <authorList>
            <person name="Sun Q."/>
            <person name="Ohkuma M."/>
        </authorList>
    </citation>
    <scope>NUCLEOTIDE SEQUENCE</scope>
    <source>
        <strain evidence="3">JCM 13064</strain>
    </source>
</reference>
<sequence>MRCRSAAKPSRSQHRIPPKPPDAGGSPNSAAHNRFHVMRFQAASYTLSGVPVSRSRLVHVNTLLVQQVLAEPAWAKKLSDEDRRGLTALFWSNVNPYGTFRLDMDKRLDLVSAAVPRPRTPADTAARSTMDTR</sequence>
<dbReference type="InterPro" id="IPR002513">
    <property type="entry name" value="Tn3_Tnp_DDE_dom"/>
</dbReference>
<accession>A0A917RQT7</accession>
<dbReference type="GO" id="GO:0004803">
    <property type="term" value="F:transposase activity"/>
    <property type="evidence" value="ECO:0007669"/>
    <property type="project" value="InterPro"/>
</dbReference>
<protein>
    <recommendedName>
        <fullName evidence="2">Tn3 transposase DDE domain-containing protein</fullName>
    </recommendedName>
</protein>
<dbReference type="EMBL" id="BMNT01000063">
    <property type="protein sequence ID" value="GGL18977.1"/>
    <property type="molecule type" value="Genomic_DNA"/>
</dbReference>
<organism evidence="3 4">
    <name type="scientific">Sphaerisporangium melleum</name>
    <dbReference type="NCBI Taxonomy" id="321316"/>
    <lineage>
        <taxon>Bacteria</taxon>
        <taxon>Bacillati</taxon>
        <taxon>Actinomycetota</taxon>
        <taxon>Actinomycetes</taxon>
        <taxon>Streptosporangiales</taxon>
        <taxon>Streptosporangiaceae</taxon>
        <taxon>Sphaerisporangium</taxon>
    </lineage>
</organism>
<feature type="compositionally biased region" description="Basic residues" evidence="1">
    <location>
        <begin position="1"/>
        <end position="17"/>
    </location>
</feature>
<feature type="region of interest" description="Disordered" evidence="1">
    <location>
        <begin position="1"/>
        <end position="32"/>
    </location>
</feature>
<evidence type="ECO:0000313" key="4">
    <source>
        <dbReference type="Proteomes" id="UP000645217"/>
    </source>
</evidence>
<keyword evidence="4" id="KW-1185">Reference proteome</keyword>
<reference evidence="3" key="1">
    <citation type="journal article" date="2014" name="Int. J. Syst. Evol. Microbiol.">
        <title>Complete genome sequence of Corynebacterium casei LMG S-19264T (=DSM 44701T), isolated from a smear-ripened cheese.</title>
        <authorList>
            <consortium name="US DOE Joint Genome Institute (JGI-PGF)"/>
            <person name="Walter F."/>
            <person name="Albersmeier A."/>
            <person name="Kalinowski J."/>
            <person name="Ruckert C."/>
        </authorList>
    </citation>
    <scope>NUCLEOTIDE SEQUENCE</scope>
    <source>
        <strain evidence="3">JCM 13064</strain>
    </source>
</reference>
<feature type="domain" description="Tn3 transposase DDE" evidence="2">
    <location>
        <begin position="51"/>
        <end position="100"/>
    </location>
</feature>
<name>A0A917RQT7_9ACTN</name>